<sequence length="956" mass="107036">MKKVIIIRDQFAKDKIEAYVDDVCKYLAEQFDVFPENAQIYHNQISEQTNITPKTEADIERLKQLDGVFWVVIHPAWWMVVFWVVTAVMAAYSVYMIATMPKQNGQGSVGSSNNELANRSNKARVKSRIPDIFGTVLSFPDLIAEIYTYYENGIEIEECLMVIGRGYYDVHECKDGDTAIEGIEGASISVYDPNVSITSNTTIYRTGTAFTTAPRAVRKSDAINGQSLVQPNDLSLESSSLYFMTGGVIRSTANIDFTTYFKVGDGIAITGAAFGINDASLSGTAVLTPDFKVIVQSSVDIEAYDAYKGLLLNGALFEYIVEETTIDPETEESTTVVVERATRDASGQYEVSSVTRIQSGSIYTYTIQLSNPKQVNYSWNDISENQTISAGITLNLNANSMTLDDIYSISAISSTQITLANAATVNAEWLKLPTMFNGSTQGRQANVDLEIVANKWVGWFNLDFDQATQAVFNVYAPQGMYATTDSGGEREAGCTITVQYQMLDENKNPVGEIVTREWEIWNKTKSSFGRTARYDLPSKGSFRFRLAKTYAKQNNRPVTEVKIKSVYATYASSKRNYPDVTVLRLKTVATDGALSVKERKLNCLVTRKLKTDGTGALVATRDAGQALINMALDQYVGRRSSSELDIAQIKSEIQKVKNYFGSDVATEFNYTFDDDNLSFEEMAGMVASACFCETYRYGNKLRMKFEGPQDNSVLLFNHRNKVPGSEKRTFSIGIDKDYDGVELEYTSPDDDLKTTYSIPEDGSARNPLKITTSGIRNHAVAKTRAWREWNKLLYQNLSCEFDALDESNLLVRNDRILVADNTELKTRDGQVEYVDGLTLKLSQFIEDPYSKQFGNVEIMEGKTYYIYLQMQNATIDMISCVAGNEPDEVILSRAPLQSLVIDEDRYIKTTYLLVEAQEADKQAFLLTEASPNDEMTNKLTCINYDSRYYEKDKAFI</sequence>
<dbReference type="Proteomes" id="UP000064939">
    <property type="component" value="Chromosome"/>
</dbReference>
<dbReference type="EMBL" id="CP012808">
    <property type="protein sequence ID" value="ALH95598.1"/>
    <property type="molecule type" value="Genomic_DNA"/>
</dbReference>
<keyword evidence="1" id="KW-0812">Transmembrane</keyword>
<accession>A0A0N9VE18</accession>
<evidence type="ECO:0000313" key="2">
    <source>
        <dbReference type="EMBL" id="ALH95598.1"/>
    </source>
</evidence>
<gene>
    <name evidence="2" type="ORF">AOY20_08710</name>
</gene>
<keyword evidence="1" id="KW-1133">Transmembrane helix</keyword>
<protein>
    <recommendedName>
        <fullName evidence="4">Tip attachment protein J domain-containing protein</fullName>
    </recommendedName>
</protein>
<name>A0A0N9VE18_9GAMM</name>
<keyword evidence="3" id="KW-1185">Reference proteome</keyword>
<dbReference type="AlphaFoldDB" id="A0A0N9VE18"/>
<dbReference type="KEGG" id="aei:AOY20_08710"/>
<evidence type="ECO:0008006" key="4">
    <source>
        <dbReference type="Google" id="ProtNLM"/>
    </source>
</evidence>
<dbReference type="RefSeq" id="WP_054581489.1">
    <property type="nucleotide sequence ID" value="NZ_CP012808.1"/>
</dbReference>
<evidence type="ECO:0000256" key="1">
    <source>
        <dbReference type="SAM" id="Phobius"/>
    </source>
</evidence>
<organism evidence="2 3">
    <name type="scientific">Acinetobacter equi</name>
    <dbReference type="NCBI Taxonomy" id="1324350"/>
    <lineage>
        <taxon>Bacteria</taxon>
        <taxon>Pseudomonadati</taxon>
        <taxon>Pseudomonadota</taxon>
        <taxon>Gammaproteobacteria</taxon>
        <taxon>Moraxellales</taxon>
        <taxon>Moraxellaceae</taxon>
        <taxon>Acinetobacter</taxon>
    </lineage>
</organism>
<feature type="transmembrane region" description="Helical" evidence="1">
    <location>
        <begin position="68"/>
        <end position="95"/>
    </location>
</feature>
<evidence type="ECO:0000313" key="3">
    <source>
        <dbReference type="Proteomes" id="UP000064939"/>
    </source>
</evidence>
<reference evidence="2 3" key="1">
    <citation type="journal article" date="2015" name="Int. J. Syst. Evol. Microbiol.">
        <title>Acinetobacter equi sp. nov. isolated from horse faeces.</title>
        <authorList>
            <person name="Poppel M.T."/>
            <person name="Skiebe E."/>
            <person name="Laue M."/>
            <person name="Bergmann H."/>
            <person name="Ebersberger I."/>
            <person name="Garn T."/>
            <person name="Fruth A."/>
            <person name="Baumgardt S."/>
            <person name="Busse H.J."/>
            <person name="Wilharm G."/>
        </authorList>
    </citation>
    <scope>NUCLEOTIDE SEQUENCE [LARGE SCALE GENOMIC DNA]</scope>
    <source>
        <strain evidence="2 3">114</strain>
    </source>
</reference>
<dbReference type="STRING" id="1324350.AOY20_08710"/>
<keyword evidence="1" id="KW-0472">Membrane</keyword>
<dbReference type="NCBIfam" id="NF040662">
    <property type="entry name" value="attach_TipJ_rel"/>
    <property type="match status" value="1"/>
</dbReference>
<dbReference type="OrthoDB" id="6662632at2"/>
<proteinExistence type="predicted"/>